<dbReference type="EMBL" id="JABCJR010000049">
    <property type="protein sequence ID" value="NMR71757.1"/>
    <property type="molecule type" value="Genomic_DNA"/>
</dbReference>
<comment type="caution">
    <text evidence="6">The sequence shown here is derived from an EMBL/GenBank/DDBJ whole genome shotgun (WGS) entry which is preliminary data.</text>
</comment>
<accession>A0ABX1UB71</accession>
<keyword evidence="1" id="KW-0805">Transcription regulation</keyword>
<evidence type="ECO:0000256" key="2">
    <source>
        <dbReference type="ARBA" id="ARBA00023125"/>
    </source>
</evidence>
<dbReference type="InterPro" id="IPR009057">
    <property type="entry name" value="Homeodomain-like_sf"/>
</dbReference>
<dbReference type="InterPro" id="IPR014710">
    <property type="entry name" value="RmlC-like_jellyroll"/>
</dbReference>
<dbReference type="PANTHER" id="PTHR46796:SF2">
    <property type="entry name" value="TRANSCRIPTIONAL REGULATORY PROTEIN"/>
    <property type="match status" value="1"/>
</dbReference>
<keyword evidence="2" id="KW-0238">DNA-binding</keyword>
<dbReference type="SMART" id="SM00342">
    <property type="entry name" value="HTH_ARAC"/>
    <property type="match status" value="1"/>
</dbReference>
<dbReference type="SUPFAM" id="SSF46689">
    <property type="entry name" value="Homeodomain-like"/>
    <property type="match status" value="1"/>
</dbReference>
<dbReference type="Pfam" id="PF12833">
    <property type="entry name" value="HTH_18"/>
    <property type="match status" value="1"/>
</dbReference>
<dbReference type="PROSITE" id="PS01124">
    <property type="entry name" value="HTH_ARAC_FAMILY_2"/>
    <property type="match status" value="1"/>
</dbReference>
<feature type="domain" description="HTH araC/xylS-type" evidence="5">
    <location>
        <begin position="182"/>
        <end position="279"/>
    </location>
</feature>
<dbReference type="PROSITE" id="PS00041">
    <property type="entry name" value="HTH_ARAC_FAMILY_1"/>
    <property type="match status" value="1"/>
</dbReference>
<evidence type="ECO:0000256" key="1">
    <source>
        <dbReference type="ARBA" id="ARBA00023015"/>
    </source>
</evidence>
<dbReference type="Pfam" id="PF02311">
    <property type="entry name" value="AraC_binding"/>
    <property type="match status" value="1"/>
</dbReference>
<dbReference type="Gene3D" id="2.60.120.10">
    <property type="entry name" value="Jelly Rolls"/>
    <property type="match status" value="1"/>
</dbReference>
<name>A0ABX1UB71_9VIBR</name>
<dbReference type="InterPro" id="IPR018060">
    <property type="entry name" value="HTH_AraC"/>
</dbReference>
<evidence type="ECO:0000256" key="4">
    <source>
        <dbReference type="ARBA" id="ARBA00023163"/>
    </source>
</evidence>
<gene>
    <name evidence="6" type="ORF">HJ568_17670</name>
</gene>
<dbReference type="InterPro" id="IPR037923">
    <property type="entry name" value="HTH-like"/>
</dbReference>
<dbReference type="Gene3D" id="1.10.10.60">
    <property type="entry name" value="Homeodomain-like"/>
    <property type="match status" value="1"/>
</dbReference>
<proteinExistence type="predicted"/>
<dbReference type="InterPro" id="IPR003313">
    <property type="entry name" value="AraC-bd"/>
</dbReference>
<evidence type="ECO:0000313" key="7">
    <source>
        <dbReference type="Proteomes" id="UP000590068"/>
    </source>
</evidence>
<keyword evidence="7" id="KW-1185">Reference proteome</keyword>
<protein>
    <submittedName>
        <fullName evidence="6">AraC family transcriptional regulator</fullName>
    </submittedName>
</protein>
<evidence type="ECO:0000259" key="5">
    <source>
        <dbReference type="PROSITE" id="PS01124"/>
    </source>
</evidence>
<dbReference type="InterPro" id="IPR018062">
    <property type="entry name" value="HTH_AraC-typ_CS"/>
</dbReference>
<keyword evidence="4" id="KW-0804">Transcription</keyword>
<dbReference type="InterPro" id="IPR050204">
    <property type="entry name" value="AraC_XylS_family_regulators"/>
</dbReference>
<reference evidence="6 7" key="1">
    <citation type="submission" date="2020-04" db="EMBL/GenBank/DDBJ databases">
        <title>WGS-Seq of Vibrio isolated by the O'Toole Lab.</title>
        <authorList>
            <person name="Mckone K.P."/>
            <person name="Whitaker R."/>
            <person name="Sevigney J.L."/>
            <person name="Herring J.B."/>
            <person name="O'Toole G."/>
        </authorList>
    </citation>
    <scope>NUCLEOTIDE SEQUENCE [LARGE SCALE GENOMIC DNA]</scope>
    <source>
        <strain evidence="6 7">BS_02</strain>
    </source>
</reference>
<dbReference type="PANTHER" id="PTHR46796">
    <property type="entry name" value="HTH-TYPE TRANSCRIPTIONAL ACTIVATOR RHAS-RELATED"/>
    <property type="match status" value="1"/>
</dbReference>
<evidence type="ECO:0000256" key="3">
    <source>
        <dbReference type="ARBA" id="ARBA00023159"/>
    </source>
</evidence>
<dbReference type="SUPFAM" id="SSF51215">
    <property type="entry name" value="Regulatory protein AraC"/>
    <property type="match status" value="1"/>
</dbReference>
<organism evidence="6 7">
    <name type="scientific">Vibrio breoganii</name>
    <dbReference type="NCBI Taxonomy" id="553239"/>
    <lineage>
        <taxon>Bacteria</taxon>
        <taxon>Pseudomonadati</taxon>
        <taxon>Pseudomonadota</taxon>
        <taxon>Gammaproteobacteria</taxon>
        <taxon>Vibrionales</taxon>
        <taxon>Vibrionaceae</taxon>
        <taxon>Vibrio</taxon>
    </lineage>
</organism>
<evidence type="ECO:0000313" key="6">
    <source>
        <dbReference type="EMBL" id="NMR71757.1"/>
    </source>
</evidence>
<sequence>MVLLGLCTVANTVRDINQRFWSSKTIPHLTIRTTQNSLQGYKAHSHSELSIGIIESGVTRLSMPEGQIVLTKGDIILIEPNIVHACNPVDDMTRSYHMLYVDNTWCCNVLSTLYGYEVTQYTCDQNVLAYMENDIKLTSLICSLLNQESQEIAAEVDSFLFNLLSRYCSPQHDQENDDELAYKVRNYLLQDIANPPSLDVISQEFERPKETLIRNFKRRFGITPKSFLNNNRVEKAKFLLKCGMSIVDAATEVGFSDQSQLHRAFVSYTASTPRQYQRVTSIFDNNY</sequence>
<dbReference type="Proteomes" id="UP000590068">
    <property type="component" value="Unassembled WGS sequence"/>
</dbReference>
<keyword evidence="3" id="KW-0010">Activator</keyword>